<feature type="compositionally biased region" description="Polar residues" evidence="2">
    <location>
        <begin position="283"/>
        <end position="297"/>
    </location>
</feature>
<feature type="compositionally biased region" description="Polar residues" evidence="2">
    <location>
        <begin position="48"/>
        <end position="75"/>
    </location>
</feature>
<dbReference type="EMBL" id="JAWDGP010003216">
    <property type="protein sequence ID" value="KAK3776466.1"/>
    <property type="molecule type" value="Genomic_DNA"/>
</dbReference>
<sequence length="793" mass="90029">MDAKGELTNVPDYQKIRQTSHSGASSQGWSEDVETLVPSPVVRPPGGQASSTSPRQRSLMQVSGGNPSLSSNHQPQLHLHEGKGSFSLDNRDDSPTPSVYIPQGYSRPVTKYIDANGVERRFIRSTVVPNRRSFTEGLLMKTDGSNTSSLPGSGATLLRHATSHKNLYQDFSSTSAGNLNETSSRVEYSNFEEGRLVGTSRHSFSNVRTQQKGVIGSSSYSGFFQQSPERGGGRDEEWKQIGGSHLVLNKHQEGLRHWQQQHQEELLHQHLETQALYESPSNQSLLLTGPDQNFSKRSIQDEPPARWEPVRRAADTIIREKNMIIDKLKNRILELEEDFKESESKLRQALISRDDDADIAKDKLQGLQHSNATLKERLNEERAKKNSEIDDLELKLGSAEHEIQKLKEVLRNKASDVSDIQTQLLEKTQEVEAWHKKFKESCEGHKDLKKKLDGLQRYLDELPTVEESQMQAQQLLSLREENVALKTRNEGLDKKLSQVRKIITARDFRIRDLEQKEQELKHKIEEFTHELDCLRDTDGSEFFNTQRELEQVKSEKERFAIDLEKAKKLLETTHQKLRQVEVKYQAELKTTQERITQEEETVISLKNEVAEREIQITKMKKSMKELGFQNQEQLEENLMLKQQLRHSGQSPRQHLHHITDDASSTGSSGYSSSSFKGRSRSGSGETASVLTLQRQFMQQLGLCFSELHALVNVCFQRARGEDPDISVLLGVKSKDEAIGGEPDQTDIGGDSMKAVSQWLTKLGELRREVDRLRAHICNKYAEDMGDNMTCATQ</sequence>
<keyword evidence="1" id="KW-0175">Coiled coil</keyword>
<protein>
    <recommendedName>
        <fullName evidence="3">Centrosomal protein of 85 kDa-like CC4 coiled-coil domain-containing protein</fullName>
    </recommendedName>
</protein>
<dbReference type="Proteomes" id="UP001283361">
    <property type="component" value="Unassembled WGS sequence"/>
</dbReference>
<dbReference type="GO" id="GO:0005813">
    <property type="term" value="C:centrosome"/>
    <property type="evidence" value="ECO:0007669"/>
    <property type="project" value="TreeGrafter"/>
</dbReference>
<evidence type="ECO:0000256" key="2">
    <source>
        <dbReference type="SAM" id="MobiDB-lite"/>
    </source>
</evidence>
<feature type="coiled-coil region" evidence="1">
    <location>
        <begin position="318"/>
        <end position="416"/>
    </location>
</feature>
<feature type="coiled-coil region" evidence="1">
    <location>
        <begin position="475"/>
        <end position="615"/>
    </location>
</feature>
<accession>A0AAE0ZWW3</accession>
<reference evidence="4" key="1">
    <citation type="journal article" date="2023" name="G3 (Bethesda)">
        <title>A reference genome for the long-term kleptoplast-retaining sea slug Elysia crispata morphotype clarki.</title>
        <authorList>
            <person name="Eastman K.E."/>
            <person name="Pendleton A.L."/>
            <person name="Shaikh M.A."/>
            <person name="Suttiyut T."/>
            <person name="Ogas R."/>
            <person name="Tomko P."/>
            <person name="Gavelis G."/>
            <person name="Widhalm J.R."/>
            <person name="Wisecaver J.H."/>
        </authorList>
    </citation>
    <scope>NUCLEOTIDE SEQUENCE</scope>
    <source>
        <strain evidence="4">ECLA1</strain>
    </source>
</reference>
<feature type="region of interest" description="Disordered" evidence="2">
    <location>
        <begin position="643"/>
        <end position="683"/>
    </location>
</feature>
<feature type="compositionally biased region" description="Basic and acidic residues" evidence="2">
    <location>
        <begin position="78"/>
        <end position="94"/>
    </location>
</feature>
<feature type="compositionally biased region" description="Polar residues" evidence="2">
    <location>
        <begin position="16"/>
        <end position="29"/>
    </location>
</feature>
<dbReference type="PANTHER" id="PTHR31075">
    <property type="entry name" value="CENTROSOMAL PROTEIN OF 85 KDA"/>
    <property type="match status" value="1"/>
</dbReference>
<dbReference type="InterPro" id="IPR058190">
    <property type="entry name" value="CC4_CEP85"/>
</dbReference>
<feature type="region of interest" description="Disordered" evidence="2">
    <location>
        <begin position="283"/>
        <end position="304"/>
    </location>
</feature>
<gene>
    <name evidence="4" type="ORF">RRG08_023818</name>
</gene>
<feature type="compositionally biased region" description="Low complexity" evidence="2">
    <location>
        <begin position="663"/>
        <end position="683"/>
    </location>
</feature>
<evidence type="ECO:0000256" key="1">
    <source>
        <dbReference type="SAM" id="Coils"/>
    </source>
</evidence>
<name>A0AAE0ZWW3_9GAST</name>
<feature type="domain" description="Centrosomal protein of 85 kDa-like CC4 coiled-coil" evidence="3">
    <location>
        <begin position="554"/>
        <end position="641"/>
    </location>
</feature>
<evidence type="ECO:0000313" key="5">
    <source>
        <dbReference type="Proteomes" id="UP001283361"/>
    </source>
</evidence>
<dbReference type="InterPro" id="IPR040210">
    <property type="entry name" value="Cep85/Cep85L"/>
</dbReference>
<evidence type="ECO:0000259" key="3">
    <source>
        <dbReference type="Pfam" id="PF24555"/>
    </source>
</evidence>
<organism evidence="4 5">
    <name type="scientific">Elysia crispata</name>
    <name type="common">lettuce slug</name>
    <dbReference type="NCBI Taxonomy" id="231223"/>
    <lineage>
        <taxon>Eukaryota</taxon>
        <taxon>Metazoa</taxon>
        <taxon>Spiralia</taxon>
        <taxon>Lophotrochozoa</taxon>
        <taxon>Mollusca</taxon>
        <taxon>Gastropoda</taxon>
        <taxon>Heterobranchia</taxon>
        <taxon>Euthyneura</taxon>
        <taxon>Panpulmonata</taxon>
        <taxon>Sacoglossa</taxon>
        <taxon>Placobranchoidea</taxon>
        <taxon>Plakobranchidae</taxon>
        <taxon>Elysia</taxon>
    </lineage>
</organism>
<keyword evidence="5" id="KW-1185">Reference proteome</keyword>
<evidence type="ECO:0000313" key="4">
    <source>
        <dbReference type="EMBL" id="KAK3776466.1"/>
    </source>
</evidence>
<feature type="region of interest" description="Disordered" evidence="2">
    <location>
        <begin position="1"/>
        <end position="103"/>
    </location>
</feature>
<dbReference type="AlphaFoldDB" id="A0AAE0ZWW3"/>
<proteinExistence type="predicted"/>
<dbReference type="Pfam" id="PF24555">
    <property type="entry name" value="CC4_CEP85"/>
    <property type="match status" value="1"/>
</dbReference>
<comment type="caution">
    <text evidence="4">The sequence shown here is derived from an EMBL/GenBank/DDBJ whole genome shotgun (WGS) entry which is preliminary data.</text>
</comment>
<dbReference type="PANTHER" id="PTHR31075:SF4">
    <property type="entry name" value="CENTROSOMAL PROTEIN OF 85 KDA"/>
    <property type="match status" value="1"/>
</dbReference>